<proteinExistence type="predicted"/>
<dbReference type="EMBL" id="JAPZBQ010000003">
    <property type="protein sequence ID" value="KAJ5337758.1"/>
    <property type="molecule type" value="Genomic_DNA"/>
</dbReference>
<reference evidence="2" key="2">
    <citation type="journal article" date="2023" name="IMA Fungus">
        <title>Comparative genomic study of the Penicillium genus elucidates a diverse pangenome and 15 lateral gene transfer events.</title>
        <authorList>
            <person name="Petersen C."/>
            <person name="Sorensen T."/>
            <person name="Nielsen M.R."/>
            <person name="Sondergaard T.E."/>
            <person name="Sorensen J.L."/>
            <person name="Fitzpatrick D.A."/>
            <person name="Frisvad J.C."/>
            <person name="Nielsen K.L."/>
        </authorList>
    </citation>
    <scope>NUCLEOTIDE SEQUENCE</scope>
    <source>
        <strain evidence="2">IBT 35673</strain>
    </source>
</reference>
<evidence type="ECO:0000313" key="3">
    <source>
        <dbReference type="Proteomes" id="UP001147695"/>
    </source>
</evidence>
<feature type="region of interest" description="Disordered" evidence="1">
    <location>
        <begin position="16"/>
        <end position="36"/>
    </location>
</feature>
<comment type="caution">
    <text evidence="2">The sequence shown here is derived from an EMBL/GenBank/DDBJ whole genome shotgun (WGS) entry which is preliminary data.</text>
</comment>
<feature type="region of interest" description="Disordered" evidence="1">
    <location>
        <begin position="239"/>
        <end position="260"/>
    </location>
</feature>
<protein>
    <submittedName>
        <fullName evidence="2">Uncharacterized protein</fullName>
    </submittedName>
</protein>
<reference evidence="2" key="1">
    <citation type="submission" date="2022-12" db="EMBL/GenBank/DDBJ databases">
        <authorList>
            <person name="Petersen C."/>
        </authorList>
    </citation>
    <scope>NUCLEOTIDE SEQUENCE</scope>
    <source>
        <strain evidence="2">IBT 35673</strain>
    </source>
</reference>
<gene>
    <name evidence="2" type="ORF">N7452_004486</name>
</gene>
<organism evidence="2 3">
    <name type="scientific">Penicillium brevicompactum</name>
    <dbReference type="NCBI Taxonomy" id="5074"/>
    <lineage>
        <taxon>Eukaryota</taxon>
        <taxon>Fungi</taxon>
        <taxon>Dikarya</taxon>
        <taxon>Ascomycota</taxon>
        <taxon>Pezizomycotina</taxon>
        <taxon>Eurotiomycetes</taxon>
        <taxon>Eurotiomycetidae</taxon>
        <taxon>Eurotiales</taxon>
        <taxon>Aspergillaceae</taxon>
        <taxon>Penicillium</taxon>
    </lineage>
</organism>
<name>A0A9W9UE79_PENBR</name>
<dbReference type="Proteomes" id="UP001147695">
    <property type="component" value="Unassembled WGS sequence"/>
</dbReference>
<dbReference type="AlphaFoldDB" id="A0A9W9UE79"/>
<sequence length="260" mass="28227">MPTSTGFPLVQMPAIPAPRVRKSAKGKETPEQQATAKTVSGRVAKLKAPQIREILTRAAQMHPDIMAMLEESAPDQTPQTPQTPRVLDFEAQAQKVWDWMEKDYKSGGLSKALQITEKIVAIIESIAKNCGTDADPQTRANGLFSLCQIGEAIAATFDCKLRKNIRVEFGYEKALQVGMCNIIKNMGDNEIQPIATRTDEEKLLPALENLAKDARGYCVFGGLRTVMALLKERAPGCTDAESQVEGGNQAGSDLGLDLGL</sequence>
<accession>A0A9W9UE79</accession>
<evidence type="ECO:0000256" key="1">
    <source>
        <dbReference type="SAM" id="MobiDB-lite"/>
    </source>
</evidence>
<evidence type="ECO:0000313" key="2">
    <source>
        <dbReference type="EMBL" id="KAJ5337758.1"/>
    </source>
</evidence>